<evidence type="ECO:0000313" key="5">
    <source>
        <dbReference type="Proteomes" id="UP000654108"/>
    </source>
</evidence>
<dbReference type="Pfam" id="PF00563">
    <property type="entry name" value="EAL"/>
    <property type="match status" value="1"/>
</dbReference>
<organism evidence="4 5">
    <name type="scientific">Devosia oryzisoli</name>
    <dbReference type="NCBI Taxonomy" id="2774138"/>
    <lineage>
        <taxon>Bacteria</taxon>
        <taxon>Pseudomonadati</taxon>
        <taxon>Pseudomonadota</taxon>
        <taxon>Alphaproteobacteria</taxon>
        <taxon>Hyphomicrobiales</taxon>
        <taxon>Devosiaceae</taxon>
        <taxon>Devosia</taxon>
    </lineage>
</organism>
<keyword evidence="1" id="KW-0812">Transmembrane</keyword>
<feature type="domain" description="GGDEF" evidence="3">
    <location>
        <begin position="253"/>
        <end position="385"/>
    </location>
</feature>
<dbReference type="CDD" id="cd01949">
    <property type="entry name" value="GGDEF"/>
    <property type="match status" value="1"/>
</dbReference>
<keyword evidence="1" id="KW-0472">Membrane</keyword>
<sequence>MIRRIFRIVFKPPDTPELALAQWNALSRQIPLLYIMLLANTWVLALTHFGRAPRFLTLYIPSTLTVVGIVRTSVWLRGRNAPVSAHQALRALRGPIWIAGTLAVGFTAWSLSLYGYGDAYMQSHVAFYMGVTTIGCMFCLMHVRAAAFLVGVVALLPFSAFFAISGQQTLVAIAINMVLVVAGLGYILVANNSDFAELVASRAEMARRQAEAQRLLTENVRLASTDALTGLPNQRSFELFLTHALAEEAAGGAGVAVAIADIDRFKSINQIFGQLAGDSVIVEMGHRLEKLRRPDSFVARLEGNRFGLVLRGDVTPVALNKTSAMIGHALHKAFDVPAGVIRLSTSLGLAVAEAGDTAAALYDRADYATSVAKREAQGSAVIFGCEHALEIRRVRQMEHLLHTADLEQEIHILLQPQFDISQGQTTGFEVLARWRSPVLGEVSPAEFVPMAERTGQITRITQTILRKALTVTATLPRPLRVSVNLSANDIGSPSAIDGIVSLVREHAGPCRIDFEITETALMRDLAQANQSLLALLGLGARIALDDFGTGHSSLTHVQKLPLHRIKIDRSFVAEVTTDTASRAIIKTVIDLCRNLGISCVFEGIETEEQLDGLIGLGGTVMQGYLFGRPMTPQAALDHLKAEDSYVHSARRDHMMGVAG</sequence>
<evidence type="ECO:0000259" key="2">
    <source>
        <dbReference type="PROSITE" id="PS50883"/>
    </source>
</evidence>
<comment type="caution">
    <text evidence="4">The sequence shown here is derived from an EMBL/GenBank/DDBJ whole genome shotgun (WGS) entry which is preliminary data.</text>
</comment>
<feature type="transmembrane region" description="Helical" evidence="1">
    <location>
        <begin position="123"/>
        <end position="140"/>
    </location>
</feature>
<dbReference type="PROSITE" id="PS50887">
    <property type="entry name" value="GGDEF"/>
    <property type="match status" value="1"/>
</dbReference>
<dbReference type="SMART" id="SM00052">
    <property type="entry name" value="EAL"/>
    <property type="match status" value="1"/>
</dbReference>
<dbReference type="Pfam" id="PF00990">
    <property type="entry name" value="GGDEF"/>
    <property type="match status" value="1"/>
</dbReference>
<dbReference type="NCBIfam" id="TIGR00254">
    <property type="entry name" value="GGDEF"/>
    <property type="match status" value="1"/>
</dbReference>
<dbReference type="SMART" id="SM00267">
    <property type="entry name" value="GGDEF"/>
    <property type="match status" value="1"/>
</dbReference>
<dbReference type="InterPro" id="IPR000160">
    <property type="entry name" value="GGDEF_dom"/>
</dbReference>
<feature type="transmembrane region" description="Helical" evidence="1">
    <location>
        <begin position="96"/>
        <end position="117"/>
    </location>
</feature>
<dbReference type="InterPro" id="IPR050706">
    <property type="entry name" value="Cyclic-di-GMP_PDE-like"/>
</dbReference>
<evidence type="ECO:0000256" key="1">
    <source>
        <dbReference type="SAM" id="Phobius"/>
    </source>
</evidence>
<accession>A0A927FTY0</accession>
<feature type="transmembrane region" description="Helical" evidence="1">
    <location>
        <begin position="170"/>
        <end position="189"/>
    </location>
</feature>
<feature type="transmembrane region" description="Helical" evidence="1">
    <location>
        <begin position="32"/>
        <end position="50"/>
    </location>
</feature>
<dbReference type="GO" id="GO:0071111">
    <property type="term" value="F:cyclic-guanylate-specific phosphodiesterase activity"/>
    <property type="evidence" value="ECO:0007669"/>
    <property type="project" value="InterPro"/>
</dbReference>
<dbReference type="CDD" id="cd01948">
    <property type="entry name" value="EAL"/>
    <property type="match status" value="1"/>
</dbReference>
<dbReference type="Proteomes" id="UP000654108">
    <property type="component" value="Unassembled WGS sequence"/>
</dbReference>
<dbReference type="AlphaFoldDB" id="A0A927FTY0"/>
<dbReference type="SUPFAM" id="SSF141868">
    <property type="entry name" value="EAL domain-like"/>
    <property type="match status" value="1"/>
</dbReference>
<dbReference type="PANTHER" id="PTHR33121:SF71">
    <property type="entry name" value="OXYGEN SENSOR PROTEIN DOSP"/>
    <property type="match status" value="1"/>
</dbReference>
<dbReference type="Gene3D" id="3.20.20.450">
    <property type="entry name" value="EAL domain"/>
    <property type="match status" value="1"/>
</dbReference>
<feature type="transmembrane region" description="Helical" evidence="1">
    <location>
        <begin position="147"/>
        <end position="164"/>
    </location>
</feature>
<feature type="domain" description="EAL" evidence="2">
    <location>
        <begin position="394"/>
        <end position="643"/>
    </location>
</feature>
<protein>
    <submittedName>
        <fullName evidence="4">EAL domain-containing protein</fullName>
    </submittedName>
</protein>
<dbReference type="PROSITE" id="PS50883">
    <property type="entry name" value="EAL"/>
    <property type="match status" value="1"/>
</dbReference>
<reference evidence="4" key="1">
    <citation type="submission" date="2020-09" db="EMBL/GenBank/DDBJ databases">
        <title>Genome seq and assembly of Devosia sp.</title>
        <authorList>
            <person name="Chhetri G."/>
        </authorList>
    </citation>
    <scope>NUCLEOTIDE SEQUENCE</scope>
    <source>
        <strain evidence="4">PTR5</strain>
    </source>
</reference>
<dbReference type="InterPro" id="IPR035919">
    <property type="entry name" value="EAL_sf"/>
</dbReference>
<dbReference type="Gene3D" id="3.30.70.270">
    <property type="match status" value="1"/>
</dbReference>
<dbReference type="EMBL" id="JACYFU010000002">
    <property type="protein sequence ID" value="MBD8065307.1"/>
    <property type="molecule type" value="Genomic_DNA"/>
</dbReference>
<proteinExistence type="predicted"/>
<dbReference type="PANTHER" id="PTHR33121">
    <property type="entry name" value="CYCLIC DI-GMP PHOSPHODIESTERASE PDEF"/>
    <property type="match status" value="1"/>
</dbReference>
<gene>
    <name evidence="4" type="ORF">IC608_07460</name>
</gene>
<dbReference type="InterPro" id="IPR043128">
    <property type="entry name" value="Rev_trsase/Diguanyl_cyclase"/>
</dbReference>
<keyword evidence="5" id="KW-1185">Reference proteome</keyword>
<dbReference type="InterPro" id="IPR001633">
    <property type="entry name" value="EAL_dom"/>
</dbReference>
<dbReference type="RefSeq" id="WP_191774117.1">
    <property type="nucleotide sequence ID" value="NZ_JACYFU010000002.1"/>
</dbReference>
<evidence type="ECO:0000313" key="4">
    <source>
        <dbReference type="EMBL" id="MBD8065307.1"/>
    </source>
</evidence>
<dbReference type="SUPFAM" id="SSF55073">
    <property type="entry name" value="Nucleotide cyclase"/>
    <property type="match status" value="1"/>
</dbReference>
<evidence type="ECO:0000259" key="3">
    <source>
        <dbReference type="PROSITE" id="PS50887"/>
    </source>
</evidence>
<dbReference type="InterPro" id="IPR029787">
    <property type="entry name" value="Nucleotide_cyclase"/>
</dbReference>
<keyword evidence="1" id="KW-1133">Transmembrane helix</keyword>
<name>A0A927FTY0_9HYPH</name>